<dbReference type="EMBL" id="LWDE02001643">
    <property type="protein sequence ID" value="KAE8239665.1"/>
    <property type="molecule type" value="Genomic_DNA"/>
</dbReference>
<reference evidence="1" key="2">
    <citation type="journal article" date="2019" name="IMA Fungus">
        <title>Genome sequencing and comparison of five Tilletia species to identify candidate genes for the detection of regulated species infecting wheat.</title>
        <authorList>
            <person name="Nguyen H.D.T."/>
            <person name="Sultana T."/>
            <person name="Kesanakurti P."/>
            <person name="Hambleton S."/>
        </authorList>
    </citation>
    <scope>NUCLEOTIDE SEQUENCE</scope>
    <source>
        <strain evidence="1">DAOMC 236426</strain>
    </source>
</reference>
<organism evidence="1 2">
    <name type="scientific">Tilletia controversa</name>
    <name type="common">dwarf bunt fungus</name>
    <dbReference type="NCBI Taxonomy" id="13291"/>
    <lineage>
        <taxon>Eukaryota</taxon>
        <taxon>Fungi</taxon>
        <taxon>Dikarya</taxon>
        <taxon>Basidiomycota</taxon>
        <taxon>Ustilaginomycotina</taxon>
        <taxon>Exobasidiomycetes</taxon>
        <taxon>Tilletiales</taxon>
        <taxon>Tilletiaceae</taxon>
        <taxon>Tilletia</taxon>
    </lineage>
</organism>
<dbReference type="AlphaFoldDB" id="A0A8X7MLP1"/>
<name>A0A8X7MLP1_9BASI</name>
<protein>
    <submittedName>
        <fullName evidence="1">Uncharacterized protein</fullName>
    </submittedName>
</protein>
<comment type="caution">
    <text evidence="1">The sequence shown here is derived from an EMBL/GenBank/DDBJ whole genome shotgun (WGS) entry which is preliminary data.</text>
</comment>
<accession>A0A8X7MLP1</accession>
<evidence type="ECO:0000313" key="2">
    <source>
        <dbReference type="Proteomes" id="UP000077684"/>
    </source>
</evidence>
<dbReference type="Proteomes" id="UP000077684">
    <property type="component" value="Unassembled WGS sequence"/>
</dbReference>
<reference evidence="1" key="1">
    <citation type="submission" date="2016-04" db="EMBL/GenBank/DDBJ databases">
        <authorList>
            <person name="Nguyen H.D."/>
            <person name="Samba Siva P."/>
            <person name="Cullis J."/>
            <person name="Levesque C.A."/>
            <person name="Hambleton S."/>
        </authorList>
    </citation>
    <scope>NUCLEOTIDE SEQUENCE</scope>
    <source>
        <strain evidence="1">DAOMC 236426</strain>
    </source>
</reference>
<gene>
    <name evidence="1" type="ORF">A4X06_0g8122</name>
</gene>
<sequence length="400" mass="43593">MSTFRPLSNNQSTILSTVQVDVQLTVQAAHQPTVPSCNEAKNTITDHSMDLSAAFEKALEHIAADAAAKKQSDWFYEPESFLVPVDNDDSFDLSLPIILTEEEQVALAVTTIGDAVRAVVSADSLDMSVDSDVARDVIPAAATTDDGLIDDMSLMGLALDSFLGLLLAEREKDELANAAQIDNEVAMLIDTSLESLLDFPVFADEEEIEVTKAAAADEFTTLLIDTSIDSLLNFALVPDHETDVLQATLKSLVIPTIVLTAPDFPGSTSISSSVDTDFLCVPAIMSQRASRRLAHQASQDDLELMFAFLDDEKTELLTDMSLNDLVNFDFFSDHEKADASKNAAPADEDSELLIDTSLTELINFVLIEEFFFDHEKVDLFAPSCDQQTASLHDNNNLSRC</sequence>
<evidence type="ECO:0000313" key="1">
    <source>
        <dbReference type="EMBL" id="KAE8239665.1"/>
    </source>
</evidence>
<keyword evidence="2" id="KW-1185">Reference proteome</keyword>
<proteinExistence type="predicted"/>